<name>A0AAV1C8G0_OLDCO</name>
<proteinExistence type="predicted"/>
<accession>A0AAV1C8G0</accession>
<keyword evidence="3" id="KW-1185">Reference proteome</keyword>
<dbReference type="AlphaFoldDB" id="A0AAV1C8G0"/>
<evidence type="ECO:0000313" key="2">
    <source>
        <dbReference type="EMBL" id="CAI9091092.1"/>
    </source>
</evidence>
<gene>
    <name evidence="2" type="ORF">OLC1_LOCUS3106</name>
</gene>
<protein>
    <submittedName>
        <fullName evidence="2">OLC1v1026020C2</fullName>
    </submittedName>
</protein>
<dbReference type="EMBL" id="OX459118">
    <property type="protein sequence ID" value="CAI9091092.1"/>
    <property type="molecule type" value="Genomic_DNA"/>
</dbReference>
<dbReference type="Gene3D" id="3.60.20.10">
    <property type="entry name" value="Glutamine Phosphoribosylpyrophosphate, subunit 1, domain 1"/>
    <property type="match status" value="1"/>
</dbReference>
<sequence length="264" mass="29820">MRHLSSQLACRSKDERPRLSWGKPFDPYSEERVRKAKACKATVVSERSKSLKGKKSRRKKVGYTAEILSEVKPSSCFYDVACKDELLEQPDVTNKDELLEQPKFSSDIGEKKNTGKQRKLAPVPEIHDFEEHEMIETGNLIKKSEFLRHGRSLDDMYLPKEGPQVFLVDGIIPPITRVHLAGGSGGEMAHPVICSSKPRMSLDKVADLASPAICMAALYDYYTGGYLMVHCITENGHTLLCDMFHIGTLLQMNYDMLEDDSWHN</sequence>
<evidence type="ECO:0000313" key="3">
    <source>
        <dbReference type="Proteomes" id="UP001161247"/>
    </source>
</evidence>
<dbReference type="Proteomes" id="UP001161247">
    <property type="component" value="Chromosome 1"/>
</dbReference>
<reference evidence="2" key="1">
    <citation type="submission" date="2023-03" db="EMBL/GenBank/DDBJ databases">
        <authorList>
            <person name="Julca I."/>
        </authorList>
    </citation>
    <scope>NUCLEOTIDE SEQUENCE</scope>
</reference>
<feature type="region of interest" description="Disordered" evidence="1">
    <location>
        <begin position="1"/>
        <end position="25"/>
    </location>
</feature>
<evidence type="ECO:0000256" key="1">
    <source>
        <dbReference type="SAM" id="MobiDB-lite"/>
    </source>
</evidence>
<dbReference type="SUPFAM" id="SSF56235">
    <property type="entry name" value="N-terminal nucleophile aminohydrolases (Ntn hydrolases)"/>
    <property type="match status" value="1"/>
</dbReference>
<organism evidence="2 3">
    <name type="scientific">Oldenlandia corymbosa var. corymbosa</name>
    <dbReference type="NCBI Taxonomy" id="529605"/>
    <lineage>
        <taxon>Eukaryota</taxon>
        <taxon>Viridiplantae</taxon>
        <taxon>Streptophyta</taxon>
        <taxon>Embryophyta</taxon>
        <taxon>Tracheophyta</taxon>
        <taxon>Spermatophyta</taxon>
        <taxon>Magnoliopsida</taxon>
        <taxon>eudicotyledons</taxon>
        <taxon>Gunneridae</taxon>
        <taxon>Pentapetalae</taxon>
        <taxon>asterids</taxon>
        <taxon>lamiids</taxon>
        <taxon>Gentianales</taxon>
        <taxon>Rubiaceae</taxon>
        <taxon>Rubioideae</taxon>
        <taxon>Spermacoceae</taxon>
        <taxon>Hedyotis-Oldenlandia complex</taxon>
        <taxon>Oldenlandia</taxon>
    </lineage>
</organism>
<dbReference type="InterPro" id="IPR029055">
    <property type="entry name" value="Ntn_hydrolases_N"/>
</dbReference>